<feature type="compositionally biased region" description="Pro residues" evidence="1">
    <location>
        <begin position="1292"/>
        <end position="1307"/>
    </location>
</feature>
<organism evidence="3 4">
    <name type="scientific">Phototrophicus methaneseepsis</name>
    <dbReference type="NCBI Taxonomy" id="2710758"/>
    <lineage>
        <taxon>Bacteria</taxon>
        <taxon>Bacillati</taxon>
        <taxon>Chloroflexota</taxon>
        <taxon>Candidatus Thermofontia</taxon>
        <taxon>Phototrophicales</taxon>
        <taxon>Phototrophicaceae</taxon>
        <taxon>Phototrophicus</taxon>
    </lineage>
</organism>
<sequence length="1313" mass="139674">MLLVTAACIPPPEGTALTENQGIQRIVQQILKSFTNNNADFAITEDVSEITLVSANVSTFAQVEPMAATPGNPNEECPADTVQLAKFNYQAGSYVLEGTNDGGVVITGDAISGTWTSTEAISHVLIKGANDVDTVVYASPTTSGSFNNSNIFTPNGQNNADISNIKFCGPEEELGTIAFKKVVDQGNPNNPDQTFVINYTNGIRSIGNGDIRPGGGFVGRTDIEPGNWTIRELQIPANWTLSDLTCTSRDGTSTIGTFIPGETSLDFTLASGDRVNCIFTNIYEEPALGSITIMKNVDDDSFADMDFDFTFDGGTNFSVSENGIPFVVTDLPAGTYTVTEVVPADWDLTSISCGVNNNTGTTDGINIVLEAGEDEVCTFNNTYEPRVDIRVIKYHDLDEDGTNNEVDLGPSGPPTGATLTGWEFVLYDSGGNEVARQTTSVENPTNDIGVRTTFSDLSPNETYTICEVQQSGWTNTEPGTIDATYGMPCKSLDASGINNFGIIYFGNHELELGSITIMKNVDDDSFADMDFDFTFDGGTNFSVSENGTPFVVTDLPAGTYTVTEVVPADWDLTSISCGVNNNTGTTDGINIVLEAGEDEVCTFNNTYDPPPPPVGSITIVKNVNDDSFADMDFDFTFDGSTNFSISENDGPHSFGDLVAGTYNITESVPSDWDLASIDCGPNQNNTSATDGINVVLEAGEDVMCTFNNAYDPPPPPVGSITIVKNVDNDSFADMDFDFTFDGSTNFSISENDGPHSFGDLVAGTYNITENVPSDWDLASVDCGPNQNNTSATDGINVVLEAGEEVMCTFNNAYDPPPPPVGSITVVKNVDDDSFADMDFDFTFNGSTNFSISENDGPHSFGDLVAGTYNITESVPSDWDLASIDCGPNQNNTSATDGINVVLEAGEEVMCTFNNTYDPPPPPVGSVSITKVVYWNGVPVDNNQTFQLCLDSNLLSAPECQAVGANGGSITWEDLELGTYYAYELDPGAMWQVSGAMNVTLTEQELDASVTITNARLVIEPLTLTPSCPAGTLIVTNPNDTPVTFTYNNQSSQVAANASTTINVQPGESVTITFEGGSTSATAKTVDECGTISPEPSLTCPADFTLVGEYRSVLGLNHPNVVFERSYDFNLGGEYSEYEIMVLAASSVGHPENGCLAGGGNDAGGTCDQGQNYESFNILIDESNIANIPDHGEDKWQSFGTVYSSTILSGDHTITFRHVGIGSTPESVTYKGAVCARPAGEQQVNIQAPNPRNDASMEAPPSVGDPGLHPPAEEPTTEEPAVIEPPQREEAQLPPPSIGQPELQPPAEEPANED</sequence>
<dbReference type="RefSeq" id="WP_195171812.1">
    <property type="nucleotide sequence ID" value="NZ_CP062983.1"/>
</dbReference>
<evidence type="ECO:0000256" key="1">
    <source>
        <dbReference type="SAM" id="MobiDB-lite"/>
    </source>
</evidence>
<feature type="domain" description="SpaA-like prealbumin fold" evidence="2">
    <location>
        <begin position="515"/>
        <end position="607"/>
    </location>
</feature>
<name>A0A7S8EB63_9CHLR</name>
<protein>
    <recommendedName>
        <fullName evidence="2">SpaA-like prealbumin fold domain-containing protein</fullName>
    </recommendedName>
</protein>
<gene>
    <name evidence="3" type="ORF">G4Y79_05055</name>
</gene>
<feature type="domain" description="SpaA-like prealbumin fold" evidence="2">
    <location>
        <begin position="225"/>
        <end position="281"/>
    </location>
</feature>
<evidence type="ECO:0000313" key="4">
    <source>
        <dbReference type="Proteomes" id="UP000594468"/>
    </source>
</evidence>
<accession>A0A7S8EB63</accession>
<keyword evidence="4" id="KW-1185">Reference proteome</keyword>
<feature type="domain" description="SpaA-like prealbumin fold" evidence="2">
    <location>
        <begin position="617"/>
        <end position="709"/>
    </location>
</feature>
<reference evidence="3 4" key="1">
    <citation type="submission" date="2020-02" db="EMBL/GenBank/DDBJ databases">
        <authorList>
            <person name="Zheng R.K."/>
            <person name="Sun C.M."/>
        </authorList>
    </citation>
    <scope>NUCLEOTIDE SEQUENCE [LARGE SCALE GENOMIC DNA]</scope>
    <source>
        <strain evidence="4">rifampicinis</strain>
    </source>
</reference>
<dbReference type="KEGG" id="pmet:G4Y79_05055"/>
<dbReference type="EMBL" id="CP062983">
    <property type="protein sequence ID" value="QPC83748.1"/>
    <property type="molecule type" value="Genomic_DNA"/>
</dbReference>
<feature type="domain" description="SpaA-like prealbumin fold" evidence="2">
    <location>
        <begin position="720"/>
        <end position="812"/>
    </location>
</feature>
<dbReference type="Proteomes" id="UP000594468">
    <property type="component" value="Chromosome"/>
</dbReference>
<dbReference type="Pfam" id="PF24514">
    <property type="entry name" value="SpaA_4"/>
    <property type="match status" value="6"/>
</dbReference>
<evidence type="ECO:0000259" key="2">
    <source>
        <dbReference type="Pfam" id="PF24514"/>
    </source>
</evidence>
<feature type="domain" description="SpaA-like prealbumin fold" evidence="2">
    <location>
        <begin position="291"/>
        <end position="383"/>
    </location>
</feature>
<feature type="region of interest" description="Disordered" evidence="1">
    <location>
        <begin position="1240"/>
        <end position="1313"/>
    </location>
</feature>
<evidence type="ECO:0000313" key="3">
    <source>
        <dbReference type="EMBL" id="QPC83748.1"/>
    </source>
</evidence>
<proteinExistence type="predicted"/>
<dbReference type="Gene3D" id="2.60.40.1140">
    <property type="entry name" value="Collagen-binding surface protein Cna, B-type domain"/>
    <property type="match status" value="1"/>
</dbReference>
<feature type="domain" description="SpaA-like prealbumin fold" evidence="2">
    <location>
        <begin position="823"/>
        <end position="916"/>
    </location>
</feature>
<dbReference type="InterPro" id="IPR055371">
    <property type="entry name" value="SpaA_PFL_dom_4"/>
</dbReference>